<dbReference type="Pfam" id="PF13609">
    <property type="entry name" value="Porin_4"/>
    <property type="match status" value="1"/>
</dbReference>
<evidence type="ECO:0000256" key="10">
    <source>
        <dbReference type="ARBA" id="ARBA00023237"/>
    </source>
</evidence>
<evidence type="ECO:0000256" key="3">
    <source>
        <dbReference type="ARBA" id="ARBA00022448"/>
    </source>
</evidence>
<dbReference type="GO" id="GO:0046930">
    <property type="term" value="C:pore complex"/>
    <property type="evidence" value="ECO:0007669"/>
    <property type="project" value="UniProtKB-KW"/>
</dbReference>
<dbReference type="PRINTS" id="PR00182">
    <property type="entry name" value="ECOLNEIPORIN"/>
</dbReference>
<dbReference type="EMBL" id="PGTX01000002">
    <property type="protein sequence ID" value="PJI80109.1"/>
    <property type="molecule type" value="Genomic_DNA"/>
</dbReference>
<evidence type="ECO:0000256" key="1">
    <source>
        <dbReference type="ARBA" id="ARBA00004571"/>
    </source>
</evidence>
<dbReference type="GO" id="GO:0009279">
    <property type="term" value="C:cell outer membrane"/>
    <property type="evidence" value="ECO:0007669"/>
    <property type="project" value="UniProtKB-SubCell"/>
</dbReference>
<dbReference type="InterPro" id="IPR001702">
    <property type="entry name" value="Porin_Gram-ve"/>
</dbReference>
<dbReference type="PANTHER" id="PTHR34501:SF9">
    <property type="entry name" value="MAJOR OUTER MEMBRANE PROTEIN P.IA"/>
    <property type="match status" value="1"/>
</dbReference>
<keyword evidence="5" id="KW-0812">Transmembrane</keyword>
<sequence length="420" mass="42996">MKKSLLAVAAIGAFASAAQAQSSVTVYGILDVGYVGNSASGPATTGAIQGNGPSTQKVTNSSFGQSAEQSSRIGFKGTEDLGGGTSAFFTAEFGLQPQGTTWAPNNRQSFVGLKKNGIGQASIGTQYTALWMNALNPTDPGNGNNVAGNIIRPVGLSASQDGQGAASTAVTILTTNSLYGETARFAGFRLAANYVMNGQDATQRTTAAVATTPATATTNGKVGSAAAVTGGPNTFTGVSFSGDYTLNKLLVTAAYSNFKQQQIQGAAGTFDPALAFPSTAVTVASTTNTSDTQYYGGATYDFGILKAYANYVNRKIVDANNSSKYLSRSGQQIGVRSYVTPVIEAWASAGLGRYQAFGAGEPTANVTAYQLGANYYLSKRTNLYGIFGHSQTSSVNGSSIVGATAGSSISGYALGLRHTF</sequence>
<dbReference type="Proteomes" id="UP000229366">
    <property type="component" value="Unassembled WGS sequence"/>
</dbReference>
<dbReference type="GO" id="GO:0034220">
    <property type="term" value="P:monoatomic ion transmembrane transport"/>
    <property type="evidence" value="ECO:0007669"/>
    <property type="project" value="InterPro"/>
</dbReference>
<keyword evidence="4" id="KW-1134">Transmembrane beta strand</keyword>
<evidence type="ECO:0000313" key="13">
    <source>
        <dbReference type="EMBL" id="PJI80109.1"/>
    </source>
</evidence>
<feature type="chain" id="PRO_5014909167" evidence="11">
    <location>
        <begin position="21"/>
        <end position="420"/>
    </location>
</feature>
<dbReference type="InterPro" id="IPR033900">
    <property type="entry name" value="Gram_neg_porin_domain"/>
</dbReference>
<dbReference type="CDD" id="cd00342">
    <property type="entry name" value="gram_neg_porins"/>
    <property type="match status" value="1"/>
</dbReference>
<keyword evidence="8" id="KW-0626">Porin</keyword>
<evidence type="ECO:0000256" key="6">
    <source>
        <dbReference type="ARBA" id="ARBA00022729"/>
    </source>
</evidence>
<dbReference type="OrthoDB" id="9128909at2"/>
<evidence type="ECO:0000259" key="12">
    <source>
        <dbReference type="Pfam" id="PF13609"/>
    </source>
</evidence>
<keyword evidence="14" id="KW-1185">Reference proteome</keyword>
<organism evidence="13 14">
    <name type="scientific">Polynucleobacter brandtiae</name>
    <dbReference type="NCBI Taxonomy" id="1938816"/>
    <lineage>
        <taxon>Bacteria</taxon>
        <taxon>Pseudomonadati</taxon>
        <taxon>Pseudomonadota</taxon>
        <taxon>Betaproteobacteria</taxon>
        <taxon>Burkholderiales</taxon>
        <taxon>Burkholderiaceae</taxon>
        <taxon>Polynucleobacter</taxon>
    </lineage>
</organism>
<evidence type="ECO:0000256" key="4">
    <source>
        <dbReference type="ARBA" id="ARBA00022452"/>
    </source>
</evidence>
<keyword evidence="3" id="KW-0813">Transport</keyword>
<dbReference type="InterPro" id="IPR002299">
    <property type="entry name" value="Porin_Neis"/>
</dbReference>
<feature type="signal peptide" evidence="11">
    <location>
        <begin position="1"/>
        <end position="20"/>
    </location>
</feature>
<evidence type="ECO:0000256" key="11">
    <source>
        <dbReference type="SAM" id="SignalP"/>
    </source>
</evidence>
<dbReference type="InterPro" id="IPR050298">
    <property type="entry name" value="Gram-neg_bact_OMP"/>
</dbReference>
<proteinExistence type="predicted"/>
<dbReference type="AlphaFoldDB" id="A0A2M8VRK7"/>
<dbReference type="PANTHER" id="PTHR34501">
    <property type="entry name" value="PROTEIN YDDL-RELATED"/>
    <property type="match status" value="1"/>
</dbReference>
<dbReference type="Gene3D" id="2.40.160.10">
    <property type="entry name" value="Porin"/>
    <property type="match status" value="1"/>
</dbReference>
<accession>A0A2M8VRK7</accession>
<comment type="subunit">
    <text evidence="2">Homotrimer.</text>
</comment>
<dbReference type="RefSeq" id="WP_100379430.1">
    <property type="nucleotide sequence ID" value="NZ_CBCSBW010000002.1"/>
</dbReference>
<comment type="caution">
    <text evidence="13">The sequence shown here is derived from an EMBL/GenBank/DDBJ whole genome shotgun (WGS) entry which is preliminary data.</text>
</comment>
<keyword evidence="6 11" id="KW-0732">Signal</keyword>
<evidence type="ECO:0000256" key="5">
    <source>
        <dbReference type="ARBA" id="ARBA00022692"/>
    </source>
</evidence>
<dbReference type="InterPro" id="IPR023614">
    <property type="entry name" value="Porin_dom_sf"/>
</dbReference>
<keyword evidence="7" id="KW-0406">Ion transport</keyword>
<gene>
    <name evidence="13" type="ORF">B0G85_1095</name>
</gene>
<keyword evidence="10" id="KW-0998">Cell outer membrane</keyword>
<name>A0A2M8VRK7_9BURK</name>
<evidence type="ECO:0000256" key="9">
    <source>
        <dbReference type="ARBA" id="ARBA00023136"/>
    </source>
</evidence>
<feature type="domain" description="Porin" evidence="12">
    <location>
        <begin position="7"/>
        <end position="392"/>
    </location>
</feature>
<keyword evidence="9" id="KW-0472">Membrane</keyword>
<reference evidence="13 14" key="1">
    <citation type="submission" date="2017-11" db="EMBL/GenBank/DDBJ databases">
        <title>Genomic Encyclopedia of Type Strains, Phase III (KMG-III): the genomes of soil and plant-associated and newly described type strains.</title>
        <authorList>
            <person name="Whitman W."/>
        </authorList>
    </citation>
    <scope>NUCLEOTIDE SEQUENCE [LARGE SCALE GENOMIC DNA]</scope>
    <source>
        <strain evidence="13 14">UB-Domo-W1</strain>
    </source>
</reference>
<comment type="subcellular location">
    <subcellularLocation>
        <location evidence="1">Cell outer membrane</location>
        <topology evidence="1">Multi-pass membrane protein</topology>
    </subcellularLocation>
</comment>
<evidence type="ECO:0000256" key="8">
    <source>
        <dbReference type="ARBA" id="ARBA00023114"/>
    </source>
</evidence>
<evidence type="ECO:0000313" key="14">
    <source>
        <dbReference type="Proteomes" id="UP000229366"/>
    </source>
</evidence>
<evidence type="ECO:0000256" key="7">
    <source>
        <dbReference type="ARBA" id="ARBA00023065"/>
    </source>
</evidence>
<evidence type="ECO:0000256" key="2">
    <source>
        <dbReference type="ARBA" id="ARBA00011233"/>
    </source>
</evidence>
<protein>
    <submittedName>
        <fullName evidence="13">Putative porin</fullName>
    </submittedName>
</protein>
<dbReference type="SUPFAM" id="SSF56935">
    <property type="entry name" value="Porins"/>
    <property type="match status" value="1"/>
</dbReference>
<dbReference type="PRINTS" id="PR00184">
    <property type="entry name" value="NEISSPPORIN"/>
</dbReference>
<dbReference type="GO" id="GO:0015288">
    <property type="term" value="F:porin activity"/>
    <property type="evidence" value="ECO:0007669"/>
    <property type="project" value="UniProtKB-KW"/>
</dbReference>